<sequence length="71" mass="7591">MPTTTLPDLDRVPTQDLITRWLTDTPVDGWESPAGPLFTGGDYALQEITMTLGCPGSNCSSCTGSRPIQCC</sequence>
<dbReference type="AlphaFoldDB" id="A0A810N764"/>
<dbReference type="Proteomes" id="UP000680866">
    <property type="component" value="Chromosome"/>
</dbReference>
<evidence type="ECO:0000313" key="2">
    <source>
        <dbReference type="Proteomes" id="UP000680866"/>
    </source>
</evidence>
<dbReference type="EMBL" id="AP023359">
    <property type="protein sequence ID" value="BCJ69631.1"/>
    <property type="molecule type" value="Genomic_DNA"/>
</dbReference>
<keyword evidence="2" id="KW-1185">Reference proteome</keyword>
<dbReference type="RefSeq" id="WP_212819042.1">
    <property type="nucleotide sequence ID" value="NZ_AP023359.1"/>
</dbReference>
<dbReference type="KEGG" id="pry:Prubr_66520"/>
<organism evidence="1 2">
    <name type="scientific">Polymorphospora rubra</name>
    <dbReference type="NCBI Taxonomy" id="338584"/>
    <lineage>
        <taxon>Bacteria</taxon>
        <taxon>Bacillati</taxon>
        <taxon>Actinomycetota</taxon>
        <taxon>Actinomycetes</taxon>
        <taxon>Micromonosporales</taxon>
        <taxon>Micromonosporaceae</taxon>
        <taxon>Polymorphospora</taxon>
    </lineage>
</organism>
<dbReference type="InterPro" id="IPR046197">
    <property type="entry name" value="DUF6229"/>
</dbReference>
<proteinExistence type="predicted"/>
<protein>
    <submittedName>
        <fullName evidence="1">Uncharacterized protein</fullName>
    </submittedName>
</protein>
<evidence type="ECO:0000313" key="1">
    <source>
        <dbReference type="EMBL" id="BCJ69631.1"/>
    </source>
</evidence>
<accession>A0A810N764</accession>
<name>A0A810N764_9ACTN</name>
<dbReference type="Pfam" id="PF19740">
    <property type="entry name" value="DUF6229"/>
    <property type="match status" value="1"/>
</dbReference>
<reference evidence="1" key="1">
    <citation type="submission" date="2020-08" db="EMBL/GenBank/DDBJ databases">
        <title>Whole genome shotgun sequence of Polymorphospora rubra NBRC 101157.</title>
        <authorList>
            <person name="Komaki H."/>
            <person name="Tamura T."/>
        </authorList>
    </citation>
    <scope>NUCLEOTIDE SEQUENCE</scope>
    <source>
        <strain evidence="1">NBRC 101157</strain>
    </source>
</reference>
<gene>
    <name evidence="1" type="ORF">Prubr_66520</name>
</gene>